<dbReference type="HOGENOM" id="CLU_049943_0_0_1"/>
<dbReference type="SUPFAM" id="SSF53448">
    <property type="entry name" value="Nucleotide-diphospho-sugar transferases"/>
    <property type="match status" value="1"/>
</dbReference>
<gene>
    <name evidence="1" type="ORF">V565_023590</name>
</gene>
<dbReference type="Proteomes" id="UP000027456">
    <property type="component" value="Unassembled WGS sequence"/>
</dbReference>
<reference evidence="1 2" key="1">
    <citation type="submission" date="2013-12" db="EMBL/GenBank/DDBJ databases">
        <authorList>
            <person name="Cubeta M."/>
            <person name="Pakala S."/>
            <person name="Fedorova N."/>
            <person name="Thomas E."/>
            <person name="Dean R."/>
            <person name="Jabaji S."/>
            <person name="Neate S."/>
            <person name="Toda T."/>
            <person name="Tavantzis S."/>
            <person name="Vilgalys R."/>
            <person name="Bharathan N."/>
            <person name="Pakala S."/>
            <person name="Losada L.S."/>
            <person name="Zafar N."/>
            <person name="Nierman W."/>
        </authorList>
    </citation>
    <scope>NUCLEOTIDE SEQUENCE [LARGE SCALE GENOMIC DNA]</scope>
    <source>
        <strain evidence="1 2">123E</strain>
    </source>
</reference>
<name>A0A074S8N1_9AGAM</name>
<proteinExistence type="predicted"/>
<dbReference type="Pfam" id="PF01501">
    <property type="entry name" value="Glyco_transf_8"/>
    <property type="match status" value="1"/>
</dbReference>
<protein>
    <submittedName>
        <fullName evidence="1">Glycosyltransferase family 8 protein</fullName>
    </submittedName>
</protein>
<dbReference type="Gene3D" id="3.90.550.10">
    <property type="entry name" value="Spore Coat Polysaccharide Biosynthesis Protein SpsA, Chain A"/>
    <property type="match status" value="1"/>
</dbReference>
<keyword evidence="1" id="KW-0808">Transferase</keyword>
<dbReference type="OrthoDB" id="2014201at2759"/>
<dbReference type="GO" id="GO:0016757">
    <property type="term" value="F:glycosyltransferase activity"/>
    <property type="evidence" value="ECO:0007669"/>
    <property type="project" value="InterPro"/>
</dbReference>
<organism evidence="1 2">
    <name type="scientific">Rhizoctonia solani 123E</name>
    <dbReference type="NCBI Taxonomy" id="1423351"/>
    <lineage>
        <taxon>Eukaryota</taxon>
        <taxon>Fungi</taxon>
        <taxon>Dikarya</taxon>
        <taxon>Basidiomycota</taxon>
        <taxon>Agaricomycotina</taxon>
        <taxon>Agaricomycetes</taxon>
        <taxon>Cantharellales</taxon>
        <taxon>Ceratobasidiaceae</taxon>
        <taxon>Rhizoctonia</taxon>
    </lineage>
</organism>
<dbReference type="AlphaFoldDB" id="A0A074S8N1"/>
<dbReference type="InterPro" id="IPR002495">
    <property type="entry name" value="Glyco_trans_8"/>
</dbReference>
<keyword evidence="2" id="KW-1185">Reference proteome</keyword>
<evidence type="ECO:0000313" key="2">
    <source>
        <dbReference type="Proteomes" id="UP000027456"/>
    </source>
</evidence>
<dbReference type="InterPro" id="IPR029044">
    <property type="entry name" value="Nucleotide-diphossugar_trans"/>
</dbReference>
<dbReference type="STRING" id="1423351.A0A074S8N1"/>
<sequence>MSNKVSKGGGGQKAWVSLITDKTYVAGLLVLLSSLKHHGTKYPMVAMVNPLRDDSTERLPQEYRNILTSVGIVLREVDYLIPQSGGYRGVEARFIDTWSKLRVFGLSEYERVVLIDSDMLVRKNMDELFDLPLENGWIAASHACTCNPMRIPHYPPSWIPETCGYTHAQPAKPDPDALCTAFQPVPESVITLHSINSGIVVLEPSDELNSQVIHGLHTDPKVTKYGFPDQDFISSHFRNRIKFLGYEYNALKPMRKCHSAIWRDENVRNVHYIFKDKPWVLPEGTDQLDEQFHVVHGWWWDEWRRLEAEMKGETWWGLVVDLTAVGGGSTGLTTRN</sequence>
<dbReference type="CDD" id="cd02537">
    <property type="entry name" value="GT8_Glycogenin"/>
    <property type="match status" value="1"/>
</dbReference>
<dbReference type="EMBL" id="AZST01000042">
    <property type="protein sequence ID" value="KEP53980.1"/>
    <property type="molecule type" value="Genomic_DNA"/>
</dbReference>
<comment type="caution">
    <text evidence="1">The sequence shown here is derived from an EMBL/GenBank/DDBJ whole genome shotgun (WGS) entry which is preliminary data.</text>
</comment>
<dbReference type="PANTHER" id="PTHR11183">
    <property type="entry name" value="GLYCOGENIN SUBFAMILY MEMBER"/>
    <property type="match status" value="1"/>
</dbReference>
<dbReference type="InterPro" id="IPR050587">
    <property type="entry name" value="GNT1/Glycosyltrans_8"/>
</dbReference>
<accession>A0A074S8N1</accession>
<evidence type="ECO:0000313" key="1">
    <source>
        <dbReference type="EMBL" id="KEP53980.1"/>
    </source>
</evidence>